<feature type="transmembrane region" description="Helical" evidence="2">
    <location>
        <begin position="256"/>
        <end position="276"/>
    </location>
</feature>
<feature type="transmembrane region" description="Helical" evidence="2">
    <location>
        <begin position="222"/>
        <end position="244"/>
    </location>
</feature>
<proteinExistence type="predicted"/>
<feature type="region of interest" description="Disordered" evidence="1">
    <location>
        <begin position="283"/>
        <end position="319"/>
    </location>
</feature>
<keyword evidence="5" id="KW-1185">Reference proteome</keyword>
<dbReference type="GO" id="GO:0008233">
    <property type="term" value="F:peptidase activity"/>
    <property type="evidence" value="ECO:0007669"/>
    <property type="project" value="UniProtKB-KW"/>
</dbReference>
<keyword evidence="2" id="KW-1133">Transmembrane helix</keyword>
<feature type="transmembrane region" description="Helical" evidence="2">
    <location>
        <begin position="100"/>
        <end position="121"/>
    </location>
</feature>
<evidence type="ECO:0000259" key="3">
    <source>
        <dbReference type="Pfam" id="PF02517"/>
    </source>
</evidence>
<dbReference type="GO" id="GO:0006508">
    <property type="term" value="P:proteolysis"/>
    <property type="evidence" value="ECO:0007669"/>
    <property type="project" value="UniProtKB-KW"/>
</dbReference>
<feature type="transmembrane region" description="Helical" evidence="2">
    <location>
        <begin position="195"/>
        <end position="215"/>
    </location>
</feature>
<evidence type="ECO:0000313" key="4">
    <source>
        <dbReference type="EMBL" id="GHI68901.1"/>
    </source>
</evidence>
<reference evidence="5" key="1">
    <citation type="submission" date="2023-07" db="EMBL/GenBank/DDBJ databases">
        <title>Whole genome shotgun sequence of Streptomyces nojiriensis NBRC 13794.</title>
        <authorList>
            <person name="Komaki H."/>
            <person name="Tamura T."/>
        </authorList>
    </citation>
    <scope>NUCLEOTIDE SEQUENCE [LARGE SCALE GENOMIC DNA]</scope>
    <source>
        <strain evidence="5">NBRC 13794</strain>
    </source>
</reference>
<evidence type="ECO:0000256" key="1">
    <source>
        <dbReference type="SAM" id="MobiDB-lite"/>
    </source>
</evidence>
<comment type="caution">
    <text evidence="4">The sequence shown here is derived from an EMBL/GenBank/DDBJ whole genome shotgun (WGS) entry which is preliminary data.</text>
</comment>
<feature type="transmembrane region" description="Helical" evidence="2">
    <location>
        <begin position="62"/>
        <end position="80"/>
    </location>
</feature>
<feature type="transmembrane region" description="Helical" evidence="2">
    <location>
        <begin position="133"/>
        <end position="153"/>
    </location>
</feature>
<protein>
    <submittedName>
        <fullName evidence="4">CAAX amino protease</fullName>
    </submittedName>
</protein>
<dbReference type="RefSeq" id="WP_189748493.1">
    <property type="nucleotide sequence ID" value="NZ_BMRL01000046.1"/>
</dbReference>
<dbReference type="GeneID" id="95587228"/>
<gene>
    <name evidence="4" type="ORF">Snoj_28190</name>
</gene>
<organism evidence="4 5">
    <name type="scientific">Streptomyces nojiriensis</name>
    <dbReference type="NCBI Taxonomy" id="66374"/>
    <lineage>
        <taxon>Bacteria</taxon>
        <taxon>Bacillati</taxon>
        <taxon>Actinomycetota</taxon>
        <taxon>Actinomycetes</taxon>
        <taxon>Kitasatosporales</taxon>
        <taxon>Streptomycetaceae</taxon>
        <taxon>Streptomyces</taxon>
    </lineage>
</organism>
<keyword evidence="4" id="KW-0378">Hydrolase</keyword>
<keyword evidence="2" id="KW-0472">Membrane</keyword>
<feature type="domain" description="CAAX prenyl protease 2/Lysostaphin resistance protein A-like" evidence="3">
    <location>
        <begin position="144"/>
        <end position="233"/>
    </location>
</feature>
<name>A0ABQ3SL94_9ACTN</name>
<dbReference type="EMBL" id="BNEC01000005">
    <property type="protein sequence ID" value="GHI68901.1"/>
    <property type="molecule type" value="Genomic_DNA"/>
</dbReference>
<feature type="transmembrane region" description="Helical" evidence="2">
    <location>
        <begin position="165"/>
        <end position="189"/>
    </location>
</feature>
<accession>A0ABQ3SL94</accession>
<sequence length="319" mass="33528">MALTTGQHSWWRPLAGTALVLMATAVMTVMLASGTEIAGELANRPLDSEGTATWGDIGDTALALLSIAFAIPAVLLAAHCVQHRPMGTVSSVESRLRWRWLAICLALALPLVLFTVAVQALMPAPAGKSGDLAWAGTPAFLTGLATVWLLVPFQAAAEEYAFRGWLLQAVGAWCRSPWMAITPQALLFATAHGWGTVWGFTDLVVFGVVTGWLTIRTGGLEAAIALHILNNLVSMSIATAFAGAFASDDTAADMDWAAVAIDVPMVLLYATAVLWVTRRRERANGTDVPGGPNTSPPPPTPQTAAASRPTGYMDPAAEA</sequence>
<evidence type="ECO:0000313" key="5">
    <source>
        <dbReference type="Proteomes" id="UP000613974"/>
    </source>
</evidence>
<dbReference type="Proteomes" id="UP000613974">
    <property type="component" value="Unassembled WGS sequence"/>
</dbReference>
<keyword evidence="4" id="KW-0645">Protease</keyword>
<dbReference type="Pfam" id="PF02517">
    <property type="entry name" value="Rce1-like"/>
    <property type="match status" value="1"/>
</dbReference>
<evidence type="ECO:0000256" key="2">
    <source>
        <dbReference type="SAM" id="Phobius"/>
    </source>
</evidence>
<keyword evidence="2" id="KW-0812">Transmembrane</keyword>
<dbReference type="InterPro" id="IPR003675">
    <property type="entry name" value="Rce1/LyrA-like_dom"/>
</dbReference>